<dbReference type="InterPro" id="IPR006683">
    <property type="entry name" value="Thioestr_dom"/>
</dbReference>
<dbReference type="GO" id="GO:0047617">
    <property type="term" value="F:fatty acyl-CoA hydrolase activity"/>
    <property type="evidence" value="ECO:0007669"/>
    <property type="project" value="InterPro"/>
</dbReference>
<dbReference type="CDD" id="cd03443">
    <property type="entry name" value="PaaI_thioesterase"/>
    <property type="match status" value="2"/>
</dbReference>
<reference evidence="4" key="2">
    <citation type="submission" date="2021-09" db="EMBL/GenBank/DDBJ databases">
        <authorList>
            <person name="Jia N."/>
            <person name="Wang J."/>
            <person name="Shi W."/>
            <person name="Du L."/>
            <person name="Sun Y."/>
            <person name="Zhan W."/>
            <person name="Jiang J."/>
            <person name="Wang Q."/>
            <person name="Zhang B."/>
            <person name="Ji P."/>
            <person name="Sakyi L.B."/>
            <person name="Cui X."/>
            <person name="Yuan T."/>
            <person name="Jiang B."/>
            <person name="Yang W."/>
            <person name="Lam T.T.-Y."/>
            <person name="Chang Q."/>
            <person name="Ding S."/>
            <person name="Wang X."/>
            <person name="Zhu J."/>
            <person name="Ruan X."/>
            <person name="Zhao L."/>
            <person name="Wei J."/>
            <person name="Que T."/>
            <person name="Du C."/>
            <person name="Cheng J."/>
            <person name="Dai P."/>
            <person name="Han X."/>
            <person name="Huang E."/>
            <person name="Gao Y."/>
            <person name="Liu J."/>
            <person name="Shao H."/>
            <person name="Ye R."/>
            <person name="Li L."/>
            <person name="Wei W."/>
            <person name="Wang X."/>
            <person name="Wang C."/>
            <person name="Huo Q."/>
            <person name="Li W."/>
            <person name="Guo W."/>
            <person name="Chen H."/>
            <person name="Chen S."/>
            <person name="Zhou L."/>
            <person name="Zhou L."/>
            <person name="Ni X."/>
            <person name="Tian J."/>
            <person name="Zhou Y."/>
            <person name="Sheng Y."/>
            <person name="Liu T."/>
            <person name="Pan Y."/>
            <person name="Xia L."/>
            <person name="Li J."/>
            <person name="Zhao F."/>
            <person name="Cao W."/>
        </authorList>
    </citation>
    <scope>NUCLEOTIDE SEQUENCE</scope>
    <source>
        <strain evidence="4">Rsan-2018</strain>
        <tissue evidence="4">Larvae</tissue>
    </source>
</reference>
<feature type="domain" description="Thioesterase" evidence="3">
    <location>
        <begin position="190"/>
        <end position="265"/>
    </location>
</feature>
<protein>
    <recommendedName>
        <fullName evidence="3">Thioesterase domain-containing protein</fullName>
    </recommendedName>
</protein>
<evidence type="ECO:0000313" key="4">
    <source>
        <dbReference type="EMBL" id="KAH7975758.1"/>
    </source>
</evidence>
<dbReference type="AlphaFoldDB" id="A0A9D4QFE8"/>
<dbReference type="EMBL" id="JABSTV010001246">
    <property type="protein sequence ID" value="KAH7975758.1"/>
    <property type="molecule type" value="Genomic_DNA"/>
</dbReference>
<keyword evidence="2" id="KW-0378">Hydrolase</keyword>
<proteinExistence type="inferred from homology"/>
<dbReference type="Pfam" id="PF03061">
    <property type="entry name" value="4HBT"/>
    <property type="match status" value="2"/>
</dbReference>
<comment type="similarity">
    <text evidence="1">Belongs to the thioesterase PaaI family.</text>
</comment>
<dbReference type="InterPro" id="IPR039298">
    <property type="entry name" value="ACOT13"/>
</dbReference>
<evidence type="ECO:0000256" key="2">
    <source>
        <dbReference type="ARBA" id="ARBA00022801"/>
    </source>
</evidence>
<dbReference type="InterPro" id="IPR029069">
    <property type="entry name" value="HotDog_dom_sf"/>
</dbReference>
<dbReference type="NCBIfam" id="TIGR00369">
    <property type="entry name" value="unchar_dom_1"/>
    <property type="match status" value="1"/>
</dbReference>
<dbReference type="SUPFAM" id="SSF54637">
    <property type="entry name" value="Thioesterase/thiol ester dehydrase-isomerase"/>
    <property type="match status" value="2"/>
</dbReference>
<comment type="caution">
    <text evidence="4">The sequence shown here is derived from an EMBL/GenBank/DDBJ whole genome shotgun (WGS) entry which is preliminary data.</text>
</comment>
<keyword evidence="5" id="KW-1185">Reference proteome</keyword>
<dbReference type="VEuPathDB" id="VectorBase:RSAN_031016"/>
<dbReference type="Proteomes" id="UP000821837">
    <property type="component" value="Chromosome 10"/>
</dbReference>
<organism evidence="4 5">
    <name type="scientific">Rhipicephalus sanguineus</name>
    <name type="common">Brown dog tick</name>
    <name type="synonym">Ixodes sanguineus</name>
    <dbReference type="NCBI Taxonomy" id="34632"/>
    <lineage>
        <taxon>Eukaryota</taxon>
        <taxon>Metazoa</taxon>
        <taxon>Ecdysozoa</taxon>
        <taxon>Arthropoda</taxon>
        <taxon>Chelicerata</taxon>
        <taxon>Arachnida</taxon>
        <taxon>Acari</taxon>
        <taxon>Parasitiformes</taxon>
        <taxon>Ixodida</taxon>
        <taxon>Ixodoidea</taxon>
        <taxon>Ixodidae</taxon>
        <taxon>Rhipicephalinae</taxon>
        <taxon>Rhipicephalus</taxon>
        <taxon>Rhipicephalus</taxon>
    </lineage>
</organism>
<sequence>MPHFHQIVTNALKKLKYAKSFTDQVKIVTAQKGVAQFELRLEKEHCDLQGTMHNGTAFTLIDLYTWATACTLYDEGTSFTSLNIEARFLAPAALGSEIFIDSRAADPGGRTAFVEMDILDKTTQQILVQGTHTMFMLSSRDGRKSGGVACHSRTKSWIASRFFRVKLISCKDQVAQFELQLEKPHCNLNNSLHGGMATVLIDLYTCALLKTAYEKNVLFSTTELKARFLGAAKLGDTILMEARITRAGRTVAFAEMDILDKTTKKILVQGTQTALVVPQE</sequence>
<dbReference type="InterPro" id="IPR003736">
    <property type="entry name" value="PAAI_dom"/>
</dbReference>
<evidence type="ECO:0000313" key="5">
    <source>
        <dbReference type="Proteomes" id="UP000821837"/>
    </source>
</evidence>
<accession>A0A9D4QFE8</accession>
<reference evidence="4" key="1">
    <citation type="journal article" date="2020" name="Cell">
        <title>Large-Scale Comparative Analyses of Tick Genomes Elucidate Their Genetic Diversity and Vector Capacities.</title>
        <authorList>
            <consortium name="Tick Genome and Microbiome Consortium (TIGMIC)"/>
            <person name="Jia N."/>
            <person name="Wang J."/>
            <person name="Shi W."/>
            <person name="Du L."/>
            <person name="Sun Y."/>
            <person name="Zhan W."/>
            <person name="Jiang J.F."/>
            <person name="Wang Q."/>
            <person name="Zhang B."/>
            <person name="Ji P."/>
            <person name="Bell-Sakyi L."/>
            <person name="Cui X.M."/>
            <person name="Yuan T.T."/>
            <person name="Jiang B.G."/>
            <person name="Yang W.F."/>
            <person name="Lam T.T."/>
            <person name="Chang Q.C."/>
            <person name="Ding S.J."/>
            <person name="Wang X.J."/>
            <person name="Zhu J.G."/>
            <person name="Ruan X.D."/>
            <person name="Zhao L."/>
            <person name="Wei J.T."/>
            <person name="Ye R.Z."/>
            <person name="Que T.C."/>
            <person name="Du C.H."/>
            <person name="Zhou Y.H."/>
            <person name="Cheng J.X."/>
            <person name="Dai P.F."/>
            <person name="Guo W.B."/>
            <person name="Han X.H."/>
            <person name="Huang E.J."/>
            <person name="Li L.F."/>
            <person name="Wei W."/>
            <person name="Gao Y.C."/>
            <person name="Liu J.Z."/>
            <person name="Shao H.Z."/>
            <person name="Wang X."/>
            <person name="Wang C.C."/>
            <person name="Yang T.C."/>
            <person name="Huo Q.B."/>
            <person name="Li W."/>
            <person name="Chen H.Y."/>
            <person name="Chen S.E."/>
            <person name="Zhou L.G."/>
            <person name="Ni X.B."/>
            <person name="Tian J.H."/>
            <person name="Sheng Y."/>
            <person name="Liu T."/>
            <person name="Pan Y.S."/>
            <person name="Xia L.Y."/>
            <person name="Li J."/>
            <person name="Zhao F."/>
            <person name="Cao W.C."/>
        </authorList>
    </citation>
    <scope>NUCLEOTIDE SEQUENCE</scope>
    <source>
        <strain evidence="4">Rsan-2018</strain>
    </source>
</reference>
<evidence type="ECO:0000259" key="3">
    <source>
        <dbReference type="Pfam" id="PF03061"/>
    </source>
</evidence>
<evidence type="ECO:0000256" key="1">
    <source>
        <dbReference type="ARBA" id="ARBA00008324"/>
    </source>
</evidence>
<gene>
    <name evidence="4" type="ORF">HPB52_004929</name>
</gene>
<name>A0A9D4QFE8_RHISA</name>
<dbReference type="PANTHER" id="PTHR21660">
    <property type="entry name" value="THIOESTERASE SUPERFAMILY MEMBER-RELATED"/>
    <property type="match status" value="1"/>
</dbReference>
<dbReference type="PANTHER" id="PTHR21660:SF1">
    <property type="entry name" value="ACYL-COENZYME A THIOESTERASE 13"/>
    <property type="match status" value="1"/>
</dbReference>
<feature type="domain" description="Thioesterase" evidence="3">
    <location>
        <begin position="49"/>
        <end position="125"/>
    </location>
</feature>
<dbReference type="Gene3D" id="3.10.129.10">
    <property type="entry name" value="Hotdog Thioesterase"/>
    <property type="match status" value="2"/>
</dbReference>